<feature type="compositionally biased region" description="Low complexity" evidence="2">
    <location>
        <begin position="90"/>
        <end position="101"/>
    </location>
</feature>
<feature type="region of interest" description="Disordered" evidence="2">
    <location>
        <begin position="691"/>
        <end position="741"/>
    </location>
</feature>
<feature type="compositionally biased region" description="Basic and acidic residues" evidence="2">
    <location>
        <begin position="706"/>
        <end position="720"/>
    </location>
</feature>
<evidence type="ECO:0000313" key="4">
    <source>
        <dbReference type="Proteomes" id="UP001610728"/>
    </source>
</evidence>
<feature type="region of interest" description="Disordered" evidence="2">
    <location>
        <begin position="443"/>
        <end position="467"/>
    </location>
</feature>
<feature type="compositionally biased region" description="Low complexity" evidence="2">
    <location>
        <begin position="200"/>
        <end position="210"/>
    </location>
</feature>
<evidence type="ECO:0000256" key="1">
    <source>
        <dbReference type="SAM" id="Coils"/>
    </source>
</evidence>
<feature type="compositionally biased region" description="Low complexity" evidence="2">
    <location>
        <begin position="30"/>
        <end position="40"/>
    </location>
</feature>
<dbReference type="Proteomes" id="UP001610728">
    <property type="component" value="Unassembled WGS sequence"/>
</dbReference>
<name>A0ABR4MQK9_9PEZI</name>
<feature type="compositionally biased region" description="Polar residues" evidence="2">
    <location>
        <begin position="41"/>
        <end position="52"/>
    </location>
</feature>
<organism evidence="3 4">
    <name type="scientific">Ceratocystis lukuohia</name>
    <dbReference type="NCBI Taxonomy" id="2019550"/>
    <lineage>
        <taxon>Eukaryota</taxon>
        <taxon>Fungi</taxon>
        <taxon>Dikarya</taxon>
        <taxon>Ascomycota</taxon>
        <taxon>Pezizomycotina</taxon>
        <taxon>Sordariomycetes</taxon>
        <taxon>Hypocreomycetidae</taxon>
        <taxon>Microascales</taxon>
        <taxon>Ceratocystidaceae</taxon>
        <taxon>Ceratocystis</taxon>
    </lineage>
</organism>
<feature type="compositionally biased region" description="Pro residues" evidence="2">
    <location>
        <begin position="238"/>
        <end position="249"/>
    </location>
</feature>
<dbReference type="GeneID" id="98116727"/>
<reference evidence="3 4" key="1">
    <citation type="submission" date="2020-05" db="EMBL/GenBank/DDBJ databases">
        <title>Ceratocystis lukuohia genome.</title>
        <authorList>
            <person name="Harrington T.C."/>
            <person name="Kim K."/>
            <person name="Mayers C.G."/>
        </authorList>
    </citation>
    <scope>NUCLEOTIDE SEQUENCE [LARGE SCALE GENOMIC DNA]</scope>
    <source>
        <strain evidence="3 4">C4212</strain>
    </source>
</reference>
<accession>A0ABR4MQK9</accession>
<feature type="region of interest" description="Disordered" evidence="2">
    <location>
        <begin position="30"/>
        <end position="429"/>
    </location>
</feature>
<feature type="coiled-coil region" evidence="1">
    <location>
        <begin position="1108"/>
        <end position="1139"/>
    </location>
</feature>
<proteinExistence type="predicted"/>
<comment type="caution">
    <text evidence="3">The sequence shown here is derived from an EMBL/GenBank/DDBJ whole genome shotgun (WGS) entry which is preliminary data.</text>
</comment>
<feature type="compositionally biased region" description="Polar residues" evidence="2">
    <location>
        <begin position="317"/>
        <end position="346"/>
    </location>
</feature>
<keyword evidence="4" id="KW-1185">Reference proteome</keyword>
<evidence type="ECO:0000313" key="3">
    <source>
        <dbReference type="EMBL" id="KAL2890552.1"/>
    </source>
</evidence>
<feature type="region of interest" description="Disordered" evidence="2">
    <location>
        <begin position="591"/>
        <end position="629"/>
    </location>
</feature>
<feature type="compositionally biased region" description="Low complexity" evidence="2">
    <location>
        <begin position="595"/>
        <end position="609"/>
    </location>
</feature>
<feature type="compositionally biased region" description="Pro residues" evidence="2">
    <location>
        <begin position="266"/>
        <end position="276"/>
    </location>
</feature>
<evidence type="ECO:0000256" key="2">
    <source>
        <dbReference type="SAM" id="MobiDB-lite"/>
    </source>
</evidence>
<feature type="compositionally biased region" description="Polar residues" evidence="2">
    <location>
        <begin position="409"/>
        <end position="420"/>
    </location>
</feature>
<dbReference type="RefSeq" id="XP_070861732.1">
    <property type="nucleotide sequence ID" value="XM_071006337.1"/>
</dbReference>
<dbReference type="EMBL" id="JABSNW010000002">
    <property type="protein sequence ID" value="KAL2890552.1"/>
    <property type="molecule type" value="Genomic_DNA"/>
</dbReference>
<gene>
    <name evidence="3" type="ORF">HOO65_021094</name>
</gene>
<feature type="compositionally biased region" description="Pro residues" evidence="2">
    <location>
        <begin position="300"/>
        <end position="311"/>
    </location>
</feature>
<feature type="compositionally biased region" description="Low complexity" evidence="2">
    <location>
        <begin position="448"/>
        <end position="460"/>
    </location>
</feature>
<feature type="compositionally biased region" description="Polar residues" evidence="2">
    <location>
        <begin position="102"/>
        <end position="112"/>
    </location>
</feature>
<feature type="compositionally biased region" description="Basic and acidic residues" evidence="2">
    <location>
        <begin position="135"/>
        <end position="145"/>
    </location>
</feature>
<protein>
    <submittedName>
        <fullName evidence="3">Uncharacterized protein</fullName>
    </submittedName>
</protein>
<sequence length="1179" mass="129179">MNVNEPSRLRLMLNPLQTTPIAASHLQPLPLSAASAPPGSYQSPASAIQPYNPQEWGAPALRSSEQVLSGLGHARNLEDAAPPPPPYSPPRSSQQRPMSMSFEPSTANTSATRIPLSRLGSTDGAQSFPPPPGAETRRPSRERRFGLPSLSRRRDQDQAQTRAQLSAGGPMGSIGNNFRGLSVHVPSNHTLGLDQPSDPPSARRAASTSAIGTPGSTDWAARQGQGQGQGLQWGAGVPIPPPPPGPPPSQARSQSAQSFDRDRPIVSPPTRRPPPSGVSALGPVPPTPANWIDDAVITASPPPPPPPPPLLPQQQQTVLSASCSQQQPMLVGSSPTGSDVTVNMQTQSVSQSSSVNIDKTIAQRRSESRTRPDCSSLDHAGMPSEISIPPATTLSRSGATRITPRSAKFNETPTSRTSEPPKSAGSLRVDTSVGVAQPLPQAAEKSIAQTPPARSSSRAPSTERRADTLGDMSQFALLEIKQKAVTQTAEQFSHDTIERYQTFAVKEAAAASDTERVRLFAEFIVAESRIRRERYSNAISIMGSEIFDLTRDLFRPVASRRSSSVSRSDWTPQSSASLLQTASTTNTNYRDSMELSSSAPTSAAMTSSLPPSPSSMNNGSQRQNHGFMPSLSPILSLSIADDCDSRGRPVSRWWEAGSEGRVEGSLLRSKRESKYMGVPKEAREALQWEDEPQASDWHHQPGSSRAHSDLLPEKRDDNSTPHDSQFPVLTPIKSTHQSTPIPVPVDVSRLVTMPPPYPRHHPAVNNNHPDLADIRSEVRVLSNTSDISSKGEEFEAKSSKLRATLSHEQETARQKLLRNLRTMIDSGELSYADAGAIEKDHKEQERLKLKDLDKKYFDGFQREVVVPLNEMLTTRIAKATELLNSLATGLFNQSDNAADLPQEEGDDQPELLEKLTLLKWIFETRESLYKAIFDLLSARNGKYRNLILTPYRLSGNEEKVRSTEAYFRDDEIKRNSAFAVEIRDRTLEFLNVIEHSVMRGCQAQLNAFWDIAPPLGRVLEKVPSSLEKFCIQIPASEYEENPAYYDHPLQYLFSLLLHAEKSTFQFIESQTNMLCLLHQVKEASAHAQAKVIETEILGEGIGESISAEDRARRAQEMLKREIEALSLDLKEKVRTVEDQWKSGFGEVVESVKERIGEYLLQTGGWDEQLEEGGPAVGVL</sequence>
<feature type="compositionally biased region" description="Polar residues" evidence="2">
    <location>
        <begin position="390"/>
        <end position="400"/>
    </location>
</feature>
<keyword evidence="1" id="KW-0175">Coiled coil</keyword>